<dbReference type="PANTHER" id="PTHR33908:SF11">
    <property type="entry name" value="MEMBRANE PROTEIN"/>
    <property type="match status" value="1"/>
</dbReference>
<evidence type="ECO:0000313" key="9">
    <source>
        <dbReference type="EMBL" id="MXO52847.1"/>
    </source>
</evidence>
<keyword evidence="10" id="KW-1185">Reference proteome</keyword>
<name>A0A844Y617_9SPHN</name>
<accession>A0A844Y617</accession>
<dbReference type="GO" id="GO:0016763">
    <property type="term" value="F:pentosyltransferase activity"/>
    <property type="evidence" value="ECO:0007669"/>
    <property type="project" value="TreeGrafter"/>
</dbReference>
<dbReference type="Proteomes" id="UP000430272">
    <property type="component" value="Unassembled WGS sequence"/>
</dbReference>
<dbReference type="RefSeq" id="WP_160659774.1">
    <property type="nucleotide sequence ID" value="NZ_BAABDV010000001.1"/>
</dbReference>
<feature type="transmembrane region" description="Helical" evidence="8">
    <location>
        <begin position="291"/>
        <end position="309"/>
    </location>
</feature>
<evidence type="ECO:0000313" key="10">
    <source>
        <dbReference type="Proteomes" id="UP000430272"/>
    </source>
</evidence>
<keyword evidence="5 8" id="KW-0812">Transmembrane</keyword>
<feature type="transmembrane region" description="Helical" evidence="8">
    <location>
        <begin position="265"/>
        <end position="285"/>
    </location>
</feature>
<keyword evidence="2" id="KW-1003">Cell membrane</keyword>
<keyword evidence="6 8" id="KW-1133">Transmembrane helix</keyword>
<feature type="transmembrane region" description="Helical" evidence="8">
    <location>
        <begin position="20"/>
        <end position="39"/>
    </location>
</feature>
<evidence type="ECO:0000256" key="1">
    <source>
        <dbReference type="ARBA" id="ARBA00004651"/>
    </source>
</evidence>
<dbReference type="GO" id="GO:0005886">
    <property type="term" value="C:plasma membrane"/>
    <property type="evidence" value="ECO:0007669"/>
    <property type="project" value="UniProtKB-SubCell"/>
</dbReference>
<dbReference type="EMBL" id="WTYD01000001">
    <property type="protein sequence ID" value="MXO52847.1"/>
    <property type="molecule type" value="Genomic_DNA"/>
</dbReference>
<feature type="transmembrane region" description="Helical" evidence="8">
    <location>
        <begin position="91"/>
        <end position="112"/>
    </location>
</feature>
<feature type="transmembrane region" description="Helical" evidence="8">
    <location>
        <begin position="339"/>
        <end position="358"/>
    </location>
</feature>
<evidence type="ECO:0000256" key="4">
    <source>
        <dbReference type="ARBA" id="ARBA00022679"/>
    </source>
</evidence>
<evidence type="ECO:0000256" key="7">
    <source>
        <dbReference type="ARBA" id="ARBA00023136"/>
    </source>
</evidence>
<proteinExistence type="predicted"/>
<feature type="transmembrane region" description="Helical" evidence="8">
    <location>
        <begin position="119"/>
        <end position="136"/>
    </location>
</feature>
<gene>
    <name evidence="9" type="ORF">GRI47_02350</name>
</gene>
<keyword evidence="7 8" id="KW-0472">Membrane</keyword>
<dbReference type="OrthoDB" id="345761at2"/>
<evidence type="ECO:0000256" key="8">
    <source>
        <dbReference type="SAM" id="Phobius"/>
    </source>
</evidence>
<dbReference type="GO" id="GO:0009103">
    <property type="term" value="P:lipopolysaccharide biosynthetic process"/>
    <property type="evidence" value="ECO:0007669"/>
    <property type="project" value="UniProtKB-ARBA"/>
</dbReference>
<organism evidence="9 10">
    <name type="scientific">Qipengyuania pelagi</name>
    <dbReference type="NCBI Taxonomy" id="994320"/>
    <lineage>
        <taxon>Bacteria</taxon>
        <taxon>Pseudomonadati</taxon>
        <taxon>Pseudomonadota</taxon>
        <taxon>Alphaproteobacteria</taxon>
        <taxon>Sphingomonadales</taxon>
        <taxon>Erythrobacteraceae</taxon>
        <taxon>Qipengyuania</taxon>
    </lineage>
</organism>
<dbReference type="PANTHER" id="PTHR33908">
    <property type="entry name" value="MANNOSYLTRANSFERASE YKCB-RELATED"/>
    <property type="match status" value="1"/>
</dbReference>
<reference evidence="9 10" key="1">
    <citation type="submission" date="2019-12" db="EMBL/GenBank/DDBJ databases">
        <title>Genomic-based taxomic classification of the family Erythrobacteraceae.</title>
        <authorList>
            <person name="Xu L."/>
        </authorList>
    </citation>
    <scope>NUCLEOTIDE SEQUENCE [LARGE SCALE GENOMIC DNA]</scope>
    <source>
        <strain evidence="9 10">JCM 17468</strain>
    </source>
</reference>
<sequence>MTALRALPLTASQARGEARWFAPVILALMVVATRAIWLGDPAADYDEQLYSLIGLRWLDGALPYADLWDRKPAGLFALFAVAHAIGGPAPVAYQVMAMGFTLAGSLLLYALARPLADRWGALLAGSAYPIMLPLYGSHAGQSEVFFLPLLLGALYLLTGDRRHLGFGRAATAMLLGGLALQVKYTALPVCAALGGLALYRLHRQGPKPSALLRYAMLFAAIGIAPTMIAATIFFSLGAGEAFWWANFGSFFLREGAGRWRGDLPIALLPVVVPALLGLWAALRLAPPRDGALYASYAVFAAGLVGTVFLPGTLYLYYLAALVPASLLLALPLFASPRPLARGMVLLMFGFYALFYVGLDQAGKSAQRRASVGHLTQAIAPLVDRNGECLWIFDGPSVLYTRTNSCIPTRFVYPDHLNNALETNALGVDQTAEVARILATRPPVIVTASDPLTRQNAAARKLVANALKRDYEPLANAELGKRTVRAWRRRAR</sequence>
<dbReference type="AlphaFoldDB" id="A0A844Y617"/>
<dbReference type="InterPro" id="IPR050297">
    <property type="entry name" value="LipidA_mod_glycosyltrf_83"/>
</dbReference>
<evidence type="ECO:0000256" key="6">
    <source>
        <dbReference type="ARBA" id="ARBA00022989"/>
    </source>
</evidence>
<feature type="transmembrane region" description="Helical" evidence="8">
    <location>
        <begin position="211"/>
        <end position="244"/>
    </location>
</feature>
<comment type="caution">
    <text evidence="9">The sequence shown here is derived from an EMBL/GenBank/DDBJ whole genome shotgun (WGS) entry which is preliminary data.</text>
</comment>
<evidence type="ECO:0000256" key="3">
    <source>
        <dbReference type="ARBA" id="ARBA00022676"/>
    </source>
</evidence>
<keyword evidence="4" id="KW-0808">Transferase</keyword>
<comment type="subcellular location">
    <subcellularLocation>
        <location evidence="1">Cell membrane</location>
        <topology evidence="1">Multi-pass membrane protein</topology>
    </subcellularLocation>
</comment>
<evidence type="ECO:0000256" key="5">
    <source>
        <dbReference type="ARBA" id="ARBA00022692"/>
    </source>
</evidence>
<keyword evidence="3" id="KW-0328">Glycosyltransferase</keyword>
<protein>
    <recommendedName>
        <fullName evidence="11">Glycosyltransferase RgtA/B/C/D-like domain-containing protein</fullName>
    </recommendedName>
</protein>
<feature type="transmembrane region" description="Helical" evidence="8">
    <location>
        <begin position="170"/>
        <end position="199"/>
    </location>
</feature>
<evidence type="ECO:0008006" key="11">
    <source>
        <dbReference type="Google" id="ProtNLM"/>
    </source>
</evidence>
<evidence type="ECO:0000256" key="2">
    <source>
        <dbReference type="ARBA" id="ARBA00022475"/>
    </source>
</evidence>